<gene>
    <name evidence="1" type="ORF">DSM104443_02069</name>
</gene>
<dbReference type="EMBL" id="CP053069">
    <property type="protein sequence ID" value="QJR10999.1"/>
    <property type="molecule type" value="Genomic_DNA"/>
</dbReference>
<proteinExistence type="predicted"/>
<name>A0A6M4GUJ1_9PROT</name>
<evidence type="ECO:0000313" key="1">
    <source>
        <dbReference type="EMBL" id="QJR10999.1"/>
    </source>
</evidence>
<dbReference type="AlphaFoldDB" id="A0A6M4GUJ1"/>
<dbReference type="RefSeq" id="WP_171091960.1">
    <property type="nucleotide sequence ID" value="NZ_CP053069.1"/>
</dbReference>
<accession>A0A6M4GUJ1</accession>
<dbReference type="Proteomes" id="UP000501534">
    <property type="component" value="Chromosome"/>
</dbReference>
<reference evidence="1 2" key="1">
    <citation type="submission" date="2020-04" db="EMBL/GenBank/DDBJ databases">
        <title>Usitatibacter rugosus gen. nov., sp. nov. and Usitatibacter palustris sp. nov., novel members of Usitatibacteraceae fam. nov. within the order Nitrosomonadales isolated from soil.</title>
        <authorList>
            <person name="Huber K.J."/>
            <person name="Neumann-Schaal M."/>
            <person name="Geppert A."/>
            <person name="Luckner M."/>
            <person name="Wanner G."/>
            <person name="Overmann J."/>
        </authorList>
    </citation>
    <scope>NUCLEOTIDE SEQUENCE [LARGE SCALE GENOMIC DNA]</scope>
    <source>
        <strain evidence="1 2">0125_3</strain>
    </source>
</reference>
<sequence>MSRQQVSFEKLFSILDQAYGKARPALCRACVTPLPMRCVPADEVSANWFVVNPVQCPHNCNVVLAEIVTQLMSEYELGRSEYGTSSRILPRQRAS</sequence>
<keyword evidence="2" id="KW-1185">Reference proteome</keyword>
<dbReference type="KEGG" id="uru:DSM104443_02069"/>
<protein>
    <submittedName>
        <fullName evidence="1">Uncharacterized protein</fullName>
    </submittedName>
</protein>
<evidence type="ECO:0000313" key="2">
    <source>
        <dbReference type="Proteomes" id="UP000501534"/>
    </source>
</evidence>
<organism evidence="1 2">
    <name type="scientific">Usitatibacter rugosus</name>
    <dbReference type="NCBI Taxonomy" id="2732067"/>
    <lineage>
        <taxon>Bacteria</taxon>
        <taxon>Pseudomonadati</taxon>
        <taxon>Pseudomonadota</taxon>
        <taxon>Betaproteobacteria</taxon>
        <taxon>Nitrosomonadales</taxon>
        <taxon>Usitatibacteraceae</taxon>
        <taxon>Usitatibacter</taxon>
    </lineage>
</organism>